<dbReference type="OrthoDB" id="4368640at2759"/>
<dbReference type="InterPro" id="IPR020850">
    <property type="entry name" value="GED_dom"/>
</dbReference>
<dbReference type="PROSITE" id="PS51388">
    <property type="entry name" value="GED"/>
    <property type="match status" value="1"/>
</dbReference>
<evidence type="ECO:0000256" key="1">
    <source>
        <dbReference type="SAM" id="MobiDB-lite"/>
    </source>
</evidence>
<dbReference type="AlphaFoldDB" id="A0A9W9GB42"/>
<evidence type="ECO:0000259" key="2">
    <source>
        <dbReference type="PROSITE" id="PS51388"/>
    </source>
</evidence>
<proteinExistence type="predicted"/>
<reference evidence="3" key="2">
    <citation type="journal article" date="2023" name="IMA Fungus">
        <title>Comparative genomic study of the Penicillium genus elucidates a diverse pangenome and 15 lateral gene transfer events.</title>
        <authorList>
            <person name="Petersen C."/>
            <person name="Sorensen T."/>
            <person name="Nielsen M.R."/>
            <person name="Sondergaard T.E."/>
            <person name="Sorensen J.L."/>
            <person name="Fitzpatrick D.A."/>
            <person name="Frisvad J.C."/>
            <person name="Nielsen K.L."/>
        </authorList>
    </citation>
    <scope>NUCLEOTIDE SEQUENCE</scope>
    <source>
        <strain evidence="3">IBT 34128</strain>
    </source>
</reference>
<organism evidence="3 4">
    <name type="scientific">Penicillium alfredii</name>
    <dbReference type="NCBI Taxonomy" id="1506179"/>
    <lineage>
        <taxon>Eukaryota</taxon>
        <taxon>Fungi</taxon>
        <taxon>Dikarya</taxon>
        <taxon>Ascomycota</taxon>
        <taxon>Pezizomycotina</taxon>
        <taxon>Eurotiomycetes</taxon>
        <taxon>Eurotiomycetidae</taxon>
        <taxon>Eurotiales</taxon>
        <taxon>Aspergillaceae</taxon>
        <taxon>Penicillium</taxon>
    </lineage>
</organism>
<name>A0A9W9GB42_9EURO</name>
<feature type="compositionally biased region" description="Basic residues" evidence="1">
    <location>
        <begin position="157"/>
        <end position="169"/>
    </location>
</feature>
<sequence length="178" mass="19833">MLTYYKVALKRFVNDVANEVVEGKLMFSLSRILSPVTVFDMPANLITRITGESKESQTTREQLNKELSILSKGSETCKRFVRSKTDEGSFDPLLMDGCPTRERSCGSICEEMTSDTDESELSDTSTERVDLLEALDKAGDETAPTYLDEEDKPSVKSIKKPKKRGRKGKGAKESALHL</sequence>
<accession>A0A9W9GB42</accession>
<evidence type="ECO:0000313" key="4">
    <source>
        <dbReference type="Proteomes" id="UP001141434"/>
    </source>
</evidence>
<gene>
    <name evidence="3" type="ORF">NUU61_001175</name>
</gene>
<reference evidence="3" key="1">
    <citation type="submission" date="2022-11" db="EMBL/GenBank/DDBJ databases">
        <authorList>
            <person name="Petersen C."/>
        </authorList>
    </citation>
    <scope>NUCLEOTIDE SEQUENCE</scope>
    <source>
        <strain evidence="3">IBT 34128</strain>
    </source>
</reference>
<feature type="region of interest" description="Disordered" evidence="1">
    <location>
        <begin position="132"/>
        <end position="178"/>
    </location>
</feature>
<dbReference type="Proteomes" id="UP001141434">
    <property type="component" value="Unassembled WGS sequence"/>
</dbReference>
<feature type="domain" description="GED" evidence="2">
    <location>
        <begin position="1"/>
        <end position="85"/>
    </location>
</feature>
<protein>
    <recommendedName>
        <fullName evidence="2">GED domain-containing protein</fullName>
    </recommendedName>
</protein>
<keyword evidence="4" id="KW-1185">Reference proteome</keyword>
<dbReference type="EMBL" id="JAPMSZ010000001">
    <property type="protein sequence ID" value="KAJ5115416.1"/>
    <property type="molecule type" value="Genomic_DNA"/>
</dbReference>
<dbReference type="RefSeq" id="XP_056516607.1">
    <property type="nucleotide sequence ID" value="XM_056651757.1"/>
</dbReference>
<dbReference type="GeneID" id="81390925"/>
<evidence type="ECO:0000313" key="3">
    <source>
        <dbReference type="EMBL" id="KAJ5115416.1"/>
    </source>
</evidence>
<comment type="caution">
    <text evidence="3">The sequence shown here is derived from an EMBL/GenBank/DDBJ whole genome shotgun (WGS) entry which is preliminary data.</text>
</comment>